<feature type="transmembrane region" description="Helical" evidence="9">
    <location>
        <begin position="39"/>
        <end position="56"/>
    </location>
</feature>
<keyword evidence="9" id="KW-0812">Transmembrane</keyword>
<feature type="transmembrane region" description="Helical" evidence="9">
    <location>
        <begin position="63"/>
        <end position="96"/>
    </location>
</feature>
<keyword evidence="3" id="KW-0597">Phosphoprotein</keyword>
<evidence type="ECO:0000256" key="1">
    <source>
        <dbReference type="ARBA" id="ARBA00000085"/>
    </source>
</evidence>
<dbReference type="PANTHER" id="PTHR24421">
    <property type="entry name" value="NITRATE/NITRITE SENSOR PROTEIN NARX-RELATED"/>
    <property type="match status" value="1"/>
</dbReference>
<evidence type="ECO:0000256" key="7">
    <source>
        <dbReference type="ARBA" id="ARBA00022840"/>
    </source>
</evidence>
<dbReference type="InterPro" id="IPR055558">
    <property type="entry name" value="DUF7134"/>
</dbReference>
<dbReference type="RefSeq" id="WP_219082360.1">
    <property type="nucleotide sequence ID" value="NZ_CP079216.1"/>
</dbReference>
<keyword evidence="6 11" id="KW-0418">Kinase</keyword>
<evidence type="ECO:0000256" key="9">
    <source>
        <dbReference type="SAM" id="Phobius"/>
    </source>
</evidence>
<organism evidence="11 12">
    <name type="scientific">Tessaracoccus palaemonis</name>
    <dbReference type="NCBI Taxonomy" id="2829499"/>
    <lineage>
        <taxon>Bacteria</taxon>
        <taxon>Bacillati</taxon>
        <taxon>Actinomycetota</taxon>
        <taxon>Actinomycetes</taxon>
        <taxon>Propionibacteriales</taxon>
        <taxon>Propionibacteriaceae</taxon>
        <taxon>Tessaracoccus</taxon>
    </lineage>
</organism>
<feature type="transmembrane region" description="Helical" evidence="9">
    <location>
        <begin position="12"/>
        <end position="33"/>
    </location>
</feature>
<dbReference type="GO" id="GO:0016301">
    <property type="term" value="F:kinase activity"/>
    <property type="evidence" value="ECO:0007669"/>
    <property type="project" value="UniProtKB-KW"/>
</dbReference>
<sequence length="403" mass="42499">MFDFRWSTDGRLLTRDLALAGALAVASILPLTVVPDAGFLPRAALWSALMCLSVVARRVAPRLALGIVAAAGIGMAVTMSAPVPALFAVPVVVYSVARYDRLSMMAPVALLGVVGSIVGPMVWTRTLEQGYQFVGTALLVLVCAAVVALSYLAGRLVRLRHYTESLDREIATEKFVAAQRQSAQELAIAEGRARTEVAQELHDVLAHSLSIIVVQAEGAKALTTKRPEAAVEALGVIADTGRKSIAEVRRIVAVMRGESETPDFGPAPTLSQIPDLVAASGGRVSLRIEGEPPVVPESLGLAGFRVVQESLTNVLKHAGPTAHAEVVMTYSPQEVDIVVRDDGIGVLSSSDGHGSGVRGMRERVQAMGGTFRAGPRSGGGFEVHARLPLPSQLGTSWLRGTNR</sequence>
<dbReference type="InterPro" id="IPR003594">
    <property type="entry name" value="HATPase_dom"/>
</dbReference>
<name>A0ABX8SI76_9ACTN</name>
<gene>
    <name evidence="11" type="ORF">KDB89_00335</name>
</gene>
<dbReference type="EC" id="2.7.13.3" evidence="2"/>
<evidence type="ECO:0000256" key="5">
    <source>
        <dbReference type="ARBA" id="ARBA00022741"/>
    </source>
</evidence>
<comment type="catalytic activity">
    <reaction evidence="1">
        <text>ATP + protein L-histidine = ADP + protein N-phospho-L-histidine.</text>
        <dbReference type="EC" id="2.7.13.3"/>
    </reaction>
</comment>
<dbReference type="Pfam" id="PF02518">
    <property type="entry name" value="HATPase_c"/>
    <property type="match status" value="1"/>
</dbReference>
<feature type="transmembrane region" description="Helical" evidence="9">
    <location>
        <begin position="130"/>
        <end position="153"/>
    </location>
</feature>
<keyword evidence="9" id="KW-1133">Transmembrane helix</keyword>
<accession>A0ABX8SI76</accession>
<reference evidence="11 12" key="1">
    <citation type="submission" date="2021-07" db="EMBL/GenBank/DDBJ databases">
        <title>complete genome sequencing of Tessaracoccus sp.J1M15.</title>
        <authorList>
            <person name="Bae J.-W."/>
            <person name="Kim D.-y."/>
        </authorList>
    </citation>
    <scope>NUCLEOTIDE SEQUENCE [LARGE SCALE GENOMIC DNA]</scope>
    <source>
        <strain evidence="11 12">J1M15</strain>
    </source>
</reference>
<keyword evidence="4" id="KW-0808">Transferase</keyword>
<feature type="domain" description="Histidine kinase/HSP90-like ATPase" evidence="10">
    <location>
        <begin position="298"/>
        <end position="391"/>
    </location>
</feature>
<dbReference type="InterPro" id="IPR050482">
    <property type="entry name" value="Sensor_HK_TwoCompSys"/>
</dbReference>
<keyword evidence="5" id="KW-0547">Nucleotide-binding</keyword>
<proteinExistence type="predicted"/>
<dbReference type="InterPro" id="IPR011712">
    <property type="entry name" value="Sig_transdc_His_kin_sub3_dim/P"/>
</dbReference>
<dbReference type="Pfam" id="PF07730">
    <property type="entry name" value="HisKA_3"/>
    <property type="match status" value="1"/>
</dbReference>
<keyword evidence="8" id="KW-0902">Two-component regulatory system</keyword>
<evidence type="ECO:0000313" key="12">
    <source>
        <dbReference type="Proteomes" id="UP000824504"/>
    </source>
</evidence>
<evidence type="ECO:0000256" key="3">
    <source>
        <dbReference type="ARBA" id="ARBA00022553"/>
    </source>
</evidence>
<keyword evidence="12" id="KW-1185">Reference proteome</keyword>
<evidence type="ECO:0000259" key="10">
    <source>
        <dbReference type="SMART" id="SM00387"/>
    </source>
</evidence>
<evidence type="ECO:0000256" key="6">
    <source>
        <dbReference type="ARBA" id="ARBA00022777"/>
    </source>
</evidence>
<dbReference type="Pfam" id="PF23539">
    <property type="entry name" value="DUF7134"/>
    <property type="match status" value="1"/>
</dbReference>
<dbReference type="Proteomes" id="UP000824504">
    <property type="component" value="Chromosome"/>
</dbReference>
<evidence type="ECO:0000313" key="11">
    <source>
        <dbReference type="EMBL" id="QXT62978.1"/>
    </source>
</evidence>
<keyword evidence="7" id="KW-0067">ATP-binding</keyword>
<feature type="transmembrane region" description="Helical" evidence="9">
    <location>
        <begin position="102"/>
        <end position="123"/>
    </location>
</feature>
<protein>
    <recommendedName>
        <fullName evidence="2">histidine kinase</fullName>
        <ecNumber evidence="2">2.7.13.3</ecNumber>
    </recommendedName>
</protein>
<evidence type="ECO:0000256" key="2">
    <source>
        <dbReference type="ARBA" id="ARBA00012438"/>
    </source>
</evidence>
<keyword evidence="9" id="KW-0472">Membrane</keyword>
<dbReference type="SMART" id="SM00387">
    <property type="entry name" value="HATPase_c"/>
    <property type="match status" value="1"/>
</dbReference>
<dbReference type="PANTHER" id="PTHR24421:SF10">
    <property type="entry name" value="NITRATE_NITRITE SENSOR PROTEIN NARQ"/>
    <property type="match status" value="1"/>
</dbReference>
<dbReference type="EMBL" id="CP079216">
    <property type="protein sequence ID" value="QXT62978.1"/>
    <property type="molecule type" value="Genomic_DNA"/>
</dbReference>
<dbReference type="CDD" id="cd16917">
    <property type="entry name" value="HATPase_UhpB-NarQ-NarX-like"/>
    <property type="match status" value="1"/>
</dbReference>
<evidence type="ECO:0000256" key="4">
    <source>
        <dbReference type="ARBA" id="ARBA00022679"/>
    </source>
</evidence>
<evidence type="ECO:0000256" key="8">
    <source>
        <dbReference type="ARBA" id="ARBA00023012"/>
    </source>
</evidence>